<evidence type="ECO:0000256" key="1">
    <source>
        <dbReference type="SAM" id="Phobius"/>
    </source>
</evidence>
<dbReference type="Proteomes" id="UP000269289">
    <property type="component" value="Unassembled WGS sequence"/>
</dbReference>
<name>A0A3M2JJ80_9CELL</name>
<evidence type="ECO:0000313" key="3">
    <source>
        <dbReference type="Proteomes" id="UP000269289"/>
    </source>
</evidence>
<sequence>MIVELVQFFTPTLLVVAATVWWFRVRRRRLTGVRRIVRRVIGSVLAFLCSVVVAGALIAAVVAVRDRYVDIDHRGLEVLRDEPMMSLPVPGTTEGATSVDRGGNGWKRFTTASARRELALDEGADWESVHAAAVDLALGEGWEPAPPDRFCHEVPLATTCLVRVEVVHTFSPADGTSDDVPRVMAELRVVSDDTSVVLEIGR</sequence>
<dbReference type="AlphaFoldDB" id="A0A3M2JJ80"/>
<organism evidence="2 3">
    <name type="scientific">Cellulomonas triticagri</name>
    <dbReference type="NCBI Taxonomy" id="2483352"/>
    <lineage>
        <taxon>Bacteria</taxon>
        <taxon>Bacillati</taxon>
        <taxon>Actinomycetota</taxon>
        <taxon>Actinomycetes</taxon>
        <taxon>Micrococcales</taxon>
        <taxon>Cellulomonadaceae</taxon>
        <taxon>Cellulomonas</taxon>
    </lineage>
</organism>
<accession>A0A3M2JJ80</accession>
<keyword evidence="3" id="KW-1185">Reference proteome</keyword>
<dbReference type="RefSeq" id="WP_122148489.1">
    <property type="nucleotide sequence ID" value="NZ_RFFI01000021.1"/>
</dbReference>
<keyword evidence="1" id="KW-0472">Membrane</keyword>
<comment type="caution">
    <text evidence="2">The sequence shown here is derived from an EMBL/GenBank/DDBJ whole genome shotgun (WGS) entry which is preliminary data.</text>
</comment>
<reference evidence="2 3" key="1">
    <citation type="submission" date="2018-10" db="EMBL/GenBank/DDBJ databases">
        <title>Isolation, diversity and antifungal activity of actinobacteria from wheat.</title>
        <authorList>
            <person name="Han C."/>
        </authorList>
    </citation>
    <scope>NUCLEOTIDE SEQUENCE [LARGE SCALE GENOMIC DNA]</scope>
    <source>
        <strain evidence="2 3">NEAU-YY56</strain>
    </source>
</reference>
<evidence type="ECO:0000313" key="2">
    <source>
        <dbReference type="EMBL" id="RMI13144.1"/>
    </source>
</evidence>
<keyword evidence="1" id="KW-0812">Transmembrane</keyword>
<protein>
    <submittedName>
        <fullName evidence="2">Uncharacterized protein</fullName>
    </submittedName>
</protein>
<gene>
    <name evidence="2" type="ORF">EBM89_05670</name>
</gene>
<feature type="transmembrane region" description="Helical" evidence="1">
    <location>
        <begin position="44"/>
        <end position="64"/>
    </location>
</feature>
<keyword evidence="1" id="KW-1133">Transmembrane helix</keyword>
<proteinExistence type="predicted"/>
<feature type="transmembrane region" description="Helical" evidence="1">
    <location>
        <begin position="6"/>
        <end position="23"/>
    </location>
</feature>
<dbReference type="EMBL" id="RFFI01000021">
    <property type="protein sequence ID" value="RMI13144.1"/>
    <property type="molecule type" value="Genomic_DNA"/>
</dbReference>